<dbReference type="SMART" id="SM00347">
    <property type="entry name" value="HTH_MARR"/>
    <property type="match status" value="1"/>
</dbReference>
<dbReference type="PATRIC" id="fig|28037.99.peg.1519"/>
<feature type="domain" description="HTH marR-type" evidence="4">
    <location>
        <begin position="1"/>
        <end position="140"/>
    </location>
</feature>
<dbReference type="PANTHER" id="PTHR33164">
    <property type="entry name" value="TRANSCRIPTIONAL REGULATOR, MARR FAMILY"/>
    <property type="match status" value="1"/>
</dbReference>
<dbReference type="PROSITE" id="PS01117">
    <property type="entry name" value="HTH_MARR_1"/>
    <property type="match status" value="1"/>
</dbReference>
<dbReference type="GO" id="GO:0003677">
    <property type="term" value="F:DNA binding"/>
    <property type="evidence" value="ECO:0007669"/>
    <property type="project" value="UniProtKB-KW"/>
</dbReference>
<reference evidence="5 6" key="1">
    <citation type="submission" date="2014-05" db="EMBL/GenBank/DDBJ databases">
        <authorList>
            <person name="Daugherty S.C."/>
            <person name="Tallon L.J."/>
            <person name="Sadzewicz L."/>
            <person name="Kilian M."/>
            <person name="Tettelin H."/>
        </authorList>
    </citation>
    <scope>NUCLEOTIDE SEQUENCE [LARGE SCALE GENOMIC DNA]</scope>
    <source>
        <strain evidence="5 6">SK1126</strain>
    </source>
</reference>
<organism evidence="5 6">
    <name type="scientific">Streptococcus mitis</name>
    <dbReference type="NCBI Taxonomy" id="28037"/>
    <lineage>
        <taxon>Bacteria</taxon>
        <taxon>Bacillati</taxon>
        <taxon>Bacillota</taxon>
        <taxon>Bacilli</taxon>
        <taxon>Lactobacillales</taxon>
        <taxon>Streptococcaceae</taxon>
        <taxon>Streptococcus</taxon>
        <taxon>Streptococcus mitis group</taxon>
    </lineage>
</organism>
<gene>
    <name evidence="5" type="ORF">SK1126_1608</name>
</gene>
<evidence type="ECO:0000313" key="5">
    <source>
        <dbReference type="EMBL" id="KEQ31849.1"/>
    </source>
</evidence>
<evidence type="ECO:0000256" key="3">
    <source>
        <dbReference type="ARBA" id="ARBA00023163"/>
    </source>
</evidence>
<proteinExistence type="predicted"/>
<dbReference type="GO" id="GO:0003700">
    <property type="term" value="F:DNA-binding transcription factor activity"/>
    <property type="evidence" value="ECO:0007669"/>
    <property type="project" value="InterPro"/>
</dbReference>
<dbReference type="PROSITE" id="PS50995">
    <property type="entry name" value="HTH_MARR_2"/>
    <property type="match status" value="1"/>
</dbReference>
<protein>
    <submittedName>
        <fullName evidence="5">Iron dependent repressor, N-terminal DNA binding domain protein</fullName>
    </submittedName>
</protein>
<dbReference type="EMBL" id="JPFT01000009">
    <property type="protein sequence ID" value="KEQ31849.1"/>
    <property type="molecule type" value="Genomic_DNA"/>
</dbReference>
<evidence type="ECO:0000259" key="4">
    <source>
        <dbReference type="PROSITE" id="PS50995"/>
    </source>
</evidence>
<dbReference type="InterPro" id="IPR036388">
    <property type="entry name" value="WH-like_DNA-bd_sf"/>
</dbReference>
<dbReference type="InterPro" id="IPR039422">
    <property type="entry name" value="MarR/SlyA-like"/>
</dbReference>
<keyword evidence="1" id="KW-0805">Transcription regulation</keyword>
<keyword evidence="2" id="KW-0238">DNA-binding</keyword>
<dbReference type="RefSeq" id="WP_033682358.1">
    <property type="nucleotide sequence ID" value="NZ_JPFT01000009.1"/>
</dbReference>
<accession>A0A081PMC6</accession>
<evidence type="ECO:0000313" key="6">
    <source>
        <dbReference type="Proteomes" id="UP000028093"/>
    </source>
</evidence>
<dbReference type="Gene3D" id="1.10.10.10">
    <property type="entry name" value="Winged helix-like DNA-binding domain superfamily/Winged helix DNA-binding domain"/>
    <property type="match status" value="1"/>
</dbReference>
<dbReference type="SUPFAM" id="SSF46785">
    <property type="entry name" value="Winged helix' DNA-binding domain"/>
    <property type="match status" value="1"/>
</dbReference>
<evidence type="ECO:0000256" key="2">
    <source>
        <dbReference type="ARBA" id="ARBA00023125"/>
    </source>
</evidence>
<sequence length="156" mass="17964">MDKPMLVFKRFGHQIHLMVQKEAKRCGIEFMGGPQGQVLRFLDSRRENQDLVLIKDIEKELNISKSVASNLVKRMVQNGLVELEASSVDKRAKFVRLTDKSRSQMQEIKAFFKRIDKQLMEGIDEDELLIFEKVLGQLQENIKGIGGENEEISQTN</sequence>
<dbReference type="Proteomes" id="UP000028093">
    <property type="component" value="Unassembled WGS sequence"/>
</dbReference>
<dbReference type="PANTHER" id="PTHR33164:SF99">
    <property type="entry name" value="MARR FAMILY REGULATORY PROTEIN"/>
    <property type="match status" value="1"/>
</dbReference>
<dbReference type="Pfam" id="PF12802">
    <property type="entry name" value="MarR_2"/>
    <property type="match status" value="1"/>
</dbReference>
<name>A0A081PMC6_STRMT</name>
<dbReference type="AlphaFoldDB" id="A0A081PMC6"/>
<dbReference type="GO" id="GO:0006950">
    <property type="term" value="P:response to stress"/>
    <property type="evidence" value="ECO:0007669"/>
    <property type="project" value="TreeGrafter"/>
</dbReference>
<dbReference type="InterPro" id="IPR000835">
    <property type="entry name" value="HTH_MarR-typ"/>
</dbReference>
<dbReference type="InterPro" id="IPR023187">
    <property type="entry name" value="Tscrpt_reg_MarR-type_CS"/>
</dbReference>
<dbReference type="InterPro" id="IPR036390">
    <property type="entry name" value="WH_DNA-bd_sf"/>
</dbReference>
<evidence type="ECO:0000256" key="1">
    <source>
        <dbReference type="ARBA" id="ARBA00023015"/>
    </source>
</evidence>
<keyword evidence="3" id="KW-0804">Transcription</keyword>
<comment type="caution">
    <text evidence="5">The sequence shown here is derived from an EMBL/GenBank/DDBJ whole genome shotgun (WGS) entry which is preliminary data.</text>
</comment>